<dbReference type="InterPro" id="IPR013785">
    <property type="entry name" value="Aldolase_TIM"/>
</dbReference>
<gene>
    <name evidence="10" type="primary">rpe</name>
    <name evidence="15" type="ORF">BKP35_15340</name>
</gene>
<dbReference type="InterPro" id="IPR000056">
    <property type="entry name" value="Ribul_P_3_epim-like"/>
</dbReference>
<feature type="binding site" evidence="10 13">
    <location>
        <position position="65"/>
    </location>
    <ligand>
        <name>a divalent metal cation</name>
        <dbReference type="ChEBI" id="CHEBI:60240"/>
    </ligand>
</feature>
<feature type="binding site" evidence="10 13">
    <location>
        <position position="34"/>
    </location>
    <ligand>
        <name>a divalent metal cation</name>
        <dbReference type="ChEBI" id="CHEBI:60240"/>
    </ligand>
</feature>
<dbReference type="HAMAP" id="MF_02227">
    <property type="entry name" value="RPE"/>
    <property type="match status" value="1"/>
</dbReference>
<dbReference type="PROSITE" id="PS01085">
    <property type="entry name" value="RIBUL_P_3_EPIMER_1"/>
    <property type="match status" value="1"/>
</dbReference>
<evidence type="ECO:0000256" key="5">
    <source>
        <dbReference type="ARBA" id="ARBA00001954"/>
    </source>
</evidence>
<accession>A0A1S2LDP8</accession>
<dbReference type="GO" id="GO:0004750">
    <property type="term" value="F:D-ribulose-phosphate 3-epimerase activity"/>
    <property type="evidence" value="ECO:0007669"/>
    <property type="project" value="UniProtKB-UniRule"/>
</dbReference>
<feature type="active site" description="Proton donor" evidence="10 12">
    <location>
        <position position="174"/>
    </location>
</feature>
<dbReference type="GO" id="GO:0019323">
    <property type="term" value="P:pentose catabolic process"/>
    <property type="evidence" value="ECO:0007669"/>
    <property type="project" value="UniProtKB-UniRule"/>
</dbReference>
<feature type="binding site" evidence="10 14">
    <location>
        <begin position="196"/>
        <end position="197"/>
    </location>
    <ligand>
        <name>substrate</name>
    </ligand>
</feature>
<dbReference type="GO" id="GO:0046872">
    <property type="term" value="F:metal ion binding"/>
    <property type="evidence" value="ECO:0007669"/>
    <property type="project" value="UniProtKB-UniRule"/>
</dbReference>
<comment type="function">
    <text evidence="10">Catalyzes the reversible epimerization of D-ribulose 5-phosphate to D-xylulose 5-phosphate.</text>
</comment>
<comment type="cofactor">
    <cofactor evidence="5">
        <name>Fe(2+)</name>
        <dbReference type="ChEBI" id="CHEBI:29033"/>
    </cofactor>
</comment>
<evidence type="ECO:0000256" key="13">
    <source>
        <dbReference type="PIRSR" id="PIRSR001461-2"/>
    </source>
</evidence>
<comment type="similarity">
    <text evidence="6 10 11">Belongs to the ribulose-phosphate 3-epimerase family.</text>
</comment>
<evidence type="ECO:0000256" key="12">
    <source>
        <dbReference type="PIRSR" id="PIRSR001461-1"/>
    </source>
</evidence>
<dbReference type="RefSeq" id="WP_071314245.1">
    <property type="nucleotide sequence ID" value="NZ_MLQQ01000042.1"/>
</dbReference>
<feature type="binding site" evidence="10 13">
    <location>
        <position position="32"/>
    </location>
    <ligand>
        <name>a divalent metal cation</name>
        <dbReference type="ChEBI" id="CHEBI:60240"/>
    </ligand>
</feature>
<dbReference type="Pfam" id="PF00834">
    <property type="entry name" value="Ribul_P_3_epim"/>
    <property type="match status" value="1"/>
</dbReference>
<evidence type="ECO:0000256" key="10">
    <source>
        <dbReference type="HAMAP-Rule" id="MF_02227"/>
    </source>
</evidence>
<dbReference type="FunFam" id="3.20.20.70:FF:000004">
    <property type="entry name" value="Ribulose-phosphate 3-epimerase"/>
    <property type="match status" value="1"/>
</dbReference>
<keyword evidence="13" id="KW-0862">Zinc</keyword>
<evidence type="ECO:0000256" key="2">
    <source>
        <dbReference type="ARBA" id="ARBA00001936"/>
    </source>
</evidence>
<dbReference type="Gene3D" id="3.20.20.70">
    <property type="entry name" value="Aldolase class I"/>
    <property type="match status" value="1"/>
</dbReference>
<keyword evidence="13" id="KW-0170">Cobalt</keyword>
<keyword evidence="13" id="KW-0464">Manganese</keyword>
<evidence type="ECO:0000256" key="9">
    <source>
        <dbReference type="ARBA" id="ARBA00023235"/>
    </source>
</evidence>
<evidence type="ECO:0000256" key="4">
    <source>
        <dbReference type="ARBA" id="ARBA00001947"/>
    </source>
</evidence>
<keyword evidence="9 10" id="KW-0413">Isomerase</keyword>
<evidence type="ECO:0000313" key="15">
    <source>
        <dbReference type="EMBL" id="OIJ09857.1"/>
    </source>
</evidence>
<dbReference type="CDD" id="cd00429">
    <property type="entry name" value="RPE"/>
    <property type="match status" value="1"/>
</dbReference>
<reference evidence="15 16" key="1">
    <citation type="submission" date="2016-10" db="EMBL/GenBank/DDBJ databases">
        <title>Draft genome sequences of four alkaliphilic bacteria belonging to the Anaerobacillus genus.</title>
        <authorList>
            <person name="Bassil N.M."/>
            <person name="Lloyd J.R."/>
        </authorList>
    </citation>
    <scope>NUCLEOTIDE SEQUENCE [LARGE SCALE GENOMIC DNA]</scope>
    <source>
        <strain evidence="15 16">DSM 15340</strain>
    </source>
</reference>
<evidence type="ECO:0000313" key="16">
    <source>
        <dbReference type="Proteomes" id="UP000180098"/>
    </source>
</evidence>
<dbReference type="EC" id="5.1.3.1" evidence="7 10"/>
<evidence type="ECO:0000256" key="8">
    <source>
        <dbReference type="ARBA" id="ARBA00022723"/>
    </source>
</evidence>
<comment type="cofactor">
    <cofactor evidence="4">
        <name>Zn(2+)</name>
        <dbReference type="ChEBI" id="CHEBI:29105"/>
    </cofactor>
</comment>
<comment type="cofactor">
    <cofactor evidence="3">
        <name>Co(2+)</name>
        <dbReference type="ChEBI" id="CHEBI:48828"/>
    </cofactor>
</comment>
<dbReference type="NCBIfam" id="TIGR01163">
    <property type="entry name" value="rpe"/>
    <property type="match status" value="1"/>
</dbReference>
<comment type="cofactor">
    <cofactor evidence="2">
        <name>Mn(2+)</name>
        <dbReference type="ChEBI" id="CHEBI:29035"/>
    </cofactor>
</comment>
<feature type="binding site" evidence="10 14">
    <location>
        <position position="65"/>
    </location>
    <ligand>
        <name>substrate</name>
    </ligand>
</feature>
<dbReference type="GO" id="GO:0005737">
    <property type="term" value="C:cytoplasm"/>
    <property type="evidence" value="ECO:0007669"/>
    <property type="project" value="UniProtKB-ARBA"/>
</dbReference>
<keyword evidence="16" id="KW-1185">Reference proteome</keyword>
<feature type="binding site" evidence="14">
    <location>
        <position position="176"/>
    </location>
    <ligand>
        <name>substrate</name>
    </ligand>
</feature>
<name>A0A1S2LDP8_9BACI</name>
<proteinExistence type="inferred from homology"/>
<dbReference type="Proteomes" id="UP000180098">
    <property type="component" value="Unassembled WGS sequence"/>
</dbReference>
<dbReference type="AlphaFoldDB" id="A0A1S2LDP8"/>
<organism evidence="15 16">
    <name type="scientific">Anaerobacillus arseniciselenatis</name>
    <dbReference type="NCBI Taxonomy" id="85682"/>
    <lineage>
        <taxon>Bacteria</taxon>
        <taxon>Bacillati</taxon>
        <taxon>Bacillota</taxon>
        <taxon>Bacilli</taxon>
        <taxon>Bacillales</taxon>
        <taxon>Bacillaceae</taxon>
        <taxon>Anaerobacillus</taxon>
    </lineage>
</organism>
<evidence type="ECO:0000256" key="7">
    <source>
        <dbReference type="ARBA" id="ARBA00013188"/>
    </source>
</evidence>
<feature type="binding site" evidence="10 14">
    <location>
        <position position="7"/>
    </location>
    <ligand>
        <name>substrate</name>
    </ligand>
</feature>
<dbReference type="PANTHER" id="PTHR11749">
    <property type="entry name" value="RIBULOSE-5-PHOSPHATE-3-EPIMERASE"/>
    <property type="match status" value="1"/>
</dbReference>
<feature type="active site" description="Proton acceptor" evidence="10 12">
    <location>
        <position position="34"/>
    </location>
</feature>
<dbReference type="InterPro" id="IPR011060">
    <property type="entry name" value="RibuloseP-bd_barrel"/>
</dbReference>
<evidence type="ECO:0000256" key="6">
    <source>
        <dbReference type="ARBA" id="ARBA00009541"/>
    </source>
</evidence>
<keyword evidence="10 11" id="KW-0119">Carbohydrate metabolism</keyword>
<keyword evidence="8 10" id="KW-0479">Metal-binding</keyword>
<feature type="binding site" evidence="10 13">
    <location>
        <position position="174"/>
    </location>
    <ligand>
        <name>a divalent metal cation</name>
        <dbReference type="ChEBI" id="CHEBI:60240"/>
    </ligand>
</feature>
<evidence type="ECO:0000256" key="14">
    <source>
        <dbReference type="PIRSR" id="PIRSR001461-3"/>
    </source>
</evidence>
<feature type="binding site" evidence="10 14">
    <location>
        <begin position="141"/>
        <end position="144"/>
    </location>
    <ligand>
        <name>substrate</name>
    </ligand>
</feature>
<dbReference type="NCBIfam" id="NF004076">
    <property type="entry name" value="PRK05581.1-4"/>
    <property type="match status" value="1"/>
</dbReference>
<dbReference type="EMBL" id="MLQQ01000042">
    <property type="protein sequence ID" value="OIJ09857.1"/>
    <property type="molecule type" value="Genomic_DNA"/>
</dbReference>
<dbReference type="PIRSF" id="PIRSF001461">
    <property type="entry name" value="RPE"/>
    <property type="match status" value="1"/>
</dbReference>
<feature type="binding site" evidence="10">
    <location>
        <begin position="174"/>
        <end position="176"/>
    </location>
    <ligand>
        <name>substrate</name>
    </ligand>
</feature>
<dbReference type="SUPFAM" id="SSF51366">
    <property type="entry name" value="Ribulose-phoshate binding barrel"/>
    <property type="match status" value="1"/>
</dbReference>
<evidence type="ECO:0000256" key="3">
    <source>
        <dbReference type="ARBA" id="ARBA00001941"/>
    </source>
</evidence>
<evidence type="ECO:0000256" key="11">
    <source>
        <dbReference type="PIRNR" id="PIRNR001461"/>
    </source>
</evidence>
<comment type="cofactor">
    <cofactor evidence="10 13">
        <name>a divalent metal cation</name>
        <dbReference type="ChEBI" id="CHEBI:60240"/>
    </cofactor>
    <text evidence="10 13">Binds 1 divalent metal cation per subunit.</text>
</comment>
<dbReference type="GO" id="GO:0006098">
    <property type="term" value="P:pentose-phosphate shunt"/>
    <property type="evidence" value="ECO:0007669"/>
    <property type="project" value="UniProtKB-UniRule"/>
</dbReference>
<dbReference type="InterPro" id="IPR026019">
    <property type="entry name" value="Ribul_P_3_epim"/>
</dbReference>
<comment type="catalytic activity">
    <reaction evidence="1 10 11">
        <text>D-ribulose 5-phosphate = D-xylulose 5-phosphate</text>
        <dbReference type="Rhea" id="RHEA:13677"/>
        <dbReference type="ChEBI" id="CHEBI:57737"/>
        <dbReference type="ChEBI" id="CHEBI:58121"/>
        <dbReference type="EC" id="5.1.3.1"/>
    </reaction>
</comment>
<comment type="caution">
    <text evidence="15">The sequence shown here is derived from an EMBL/GenBank/DDBJ whole genome shotgun (WGS) entry which is preliminary data.</text>
</comment>
<comment type="pathway">
    <text evidence="10">Carbohydrate degradation.</text>
</comment>
<evidence type="ECO:0000256" key="1">
    <source>
        <dbReference type="ARBA" id="ARBA00001782"/>
    </source>
</evidence>
<sequence length="214" mass="23021">MIKIAPSILSADFSKLGEEIKDVERGGADYIHVDVMDGHFVPNITIGPLIVEAIRPVTTLPLDVHLMIENPDQYIPQFASAGADIITVHVEACPHLHRTIQLIKENGAKAGVVLNPATPVDTIQHIIEDLDMVLLMTVNPGFGGQKFIKQVLPKIYAVSEMAKSKNLSIEIEVDGGVNKETAKLCIEAGANVLVAGSAVYNESDRAQAIKAIRG</sequence>
<dbReference type="OrthoDB" id="1645589at2"/>
<dbReference type="PROSITE" id="PS01086">
    <property type="entry name" value="RIBUL_P_3_EPIMER_2"/>
    <property type="match status" value="1"/>
</dbReference>
<protein>
    <recommendedName>
        <fullName evidence="7 10">Ribulose-phosphate 3-epimerase</fullName>
        <ecNumber evidence="7 10">5.1.3.1</ecNumber>
    </recommendedName>
</protein>